<gene>
    <name evidence="1" type="ORF">P618_200914</name>
</gene>
<dbReference type="RefSeq" id="WP_021827699.1">
    <property type="nucleotide sequence ID" value="NZ_AWTR02000076.1"/>
</dbReference>
<sequence>MKLSFVLLLISIIKNFDTSFAVNEHSTKEEIISHLIQEIEDDERIQSVIDILMNQNLLSKIGGAKTFHVLNALKIISNAQGSANVTYFFKNFLPLHAVDLFEAFPEQMLQCIKKASLNSLEYFGNLQNFENILKILLIKYEEDGSHKVVEFLEDFKHDQKFSSVIRLFNEEIQESKLEFSLDEADFFKVASWLPLIKPNDLRSILECLMLKYKRHFTYIHNSVENHTFLQAGTRVQKKICLKTQELTDSDFSYIWEEFINQGGLCAPQALHLLNKKKFEHSGILLTILSEKMHKNEQNYEKKREMFSAIAGKFFPQYRVKKFLKNETMFKQKLIESQYFLNSLKNITIFSGNQGYFLLDFLQEYPHMSNFFEFRNYLDKWAPMDQNIKQISCACEDESSFNDVYYDEMKANLNCHKEAQNFPEKLLQFIGLFSPLHFNSTLQNTLYHDVILYLPYVKKTDLFVILEWLVSKDSEYQFFNQSQDEQKNIFFKINELTGDEFLEIIQKISNFSKPICQDVLSVLKKTFSD</sequence>
<reference evidence="1 2" key="1">
    <citation type="journal article" date="2014" name="FEMS Microbiol. Lett.">
        <title>Draft genome sequences of three Holospora species (Holospora obtusa, Holospora undulata, and Holospora elegans), endonuclear symbiotic bacteria of the ciliate Paramecium caudatum.</title>
        <authorList>
            <person name="Dohra H."/>
            <person name="Tanaka K."/>
            <person name="Suzuki T."/>
            <person name="Fujishima M."/>
            <person name="Suzuki H."/>
        </authorList>
    </citation>
    <scope>NUCLEOTIDE SEQUENCE [LARGE SCALE GENOMIC DNA]</scope>
    <source>
        <strain evidence="1 2">F1</strain>
    </source>
</reference>
<comment type="caution">
    <text evidence="1">The sequence shown here is derived from an EMBL/GenBank/DDBJ whole genome shotgun (WGS) entry which is preliminary data.</text>
</comment>
<evidence type="ECO:0000313" key="1">
    <source>
        <dbReference type="EMBL" id="ETZ06912.1"/>
    </source>
</evidence>
<protein>
    <submittedName>
        <fullName evidence="1">Uncharacterized protein</fullName>
    </submittedName>
</protein>
<proteinExistence type="predicted"/>
<dbReference type="EMBL" id="AWTR02000076">
    <property type="protein sequence ID" value="ETZ06912.1"/>
    <property type="molecule type" value="Genomic_DNA"/>
</dbReference>
<evidence type="ECO:0000313" key="2">
    <source>
        <dbReference type="Proteomes" id="UP000019112"/>
    </source>
</evidence>
<keyword evidence="2" id="KW-1185">Reference proteome</keyword>
<dbReference type="Proteomes" id="UP000019112">
    <property type="component" value="Unassembled WGS sequence"/>
</dbReference>
<organism evidence="1 2">
    <name type="scientific">Holospora obtusa F1</name>
    <dbReference type="NCBI Taxonomy" id="1399147"/>
    <lineage>
        <taxon>Bacteria</taxon>
        <taxon>Pseudomonadati</taxon>
        <taxon>Pseudomonadota</taxon>
        <taxon>Alphaproteobacteria</taxon>
        <taxon>Holosporales</taxon>
        <taxon>Holosporaceae</taxon>
        <taxon>Holospora</taxon>
    </lineage>
</organism>
<dbReference type="STRING" id="1399147.P618_200914"/>
<name>W6TT21_HOLOB</name>
<accession>W6TT21</accession>
<dbReference type="AlphaFoldDB" id="W6TT21"/>